<organism evidence="3 4">
    <name type="scientific">Haloplanus aerogenes</name>
    <dbReference type="NCBI Taxonomy" id="660522"/>
    <lineage>
        <taxon>Archaea</taxon>
        <taxon>Methanobacteriati</taxon>
        <taxon>Methanobacteriota</taxon>
        <taxon>Stenosarchaea group</taxon>
        <taxon>Halobacteria</taxon>
        <taxon>Halobacteriales</taxon>
        <taxon>Haloferacaceae</taxon>
        <taxon>Haloplanus</taxon>
    </lineage>
</organism>
<evidence type="ECO:0000313" key="3">
    <source>
        <dbReference type="EMBL" id="RMB25047.1"/>
    </source>
</evidence>
<name>A0A3M0DUZ7_9EURY</name>
<sequence length="130" mass="14453">MKVAKEDIPAEIDSPAAIAHHQPDFGDATDYGDLAAEYFSLKQGTDITGLLEGLENDHCQSPHWGYVISGELTVTYTDGSEEVDEGGDMYYWPPGHTVRAERDTDVVMFSPQHEHGEVIDHMRNKMEESA</sequence>
<dbReference type="KEGG" id="haer:DU502_08130"/>
<dbReference type="SUPFAM" id="SSF51182">
    <property type="entry name" value="RmlC-like cupins"/>
    <property type="match status" value="1"/>
</dbReference>
<dbReference type="InterPro" id="IPR014710">
    <property type="entry name" value="RmlC-like_jellyroll"/>
</dbReference>
<dbReference type="EMBL" id="REFS01000001">
    <property type="protein sequence ID" value="RMB25047.1"/>
    <property type="molecule type" value="Genomic_DNA"/>
</dbReference>
<dbReference type="InterPro" id="IPR011051">
    <property type="entry name" value="RmlC_Cupin_sf"/>
</dbReference>
<dbReference type="GeneID" id="38471246"/>
<evidence type="ECO:0000313" key="4">
    <source>
        <dbReference type="Proteomes" id="UP000277326"/>
    </source>
</evidence>
<evidence type="ECO:0000259" key="1">
    <source>
        <dbReference type="Pfam" id="PF07883"/>
    </source>
</evidence>
<dbReference type="OrthoDB" id="189706at2157"/>
<reference evidence="3 4" key="1">
    <citation type="journal article" date="2015" name="Stand. Genomic Sci.">
        <title>Genomic Encyclopedia of Bacterial and Archaeal Type Strains, Phase III: the genomes of soil and plant-associated and newly described type strains.</title>
        <authorList>
            <person name="Whitman W.B."/>
            <person name="Woyke T."/>
            <person name="Klenk H.P."/>
            <person name="Zhou Y."/>
            <person name="Lilburn T.G."/>
            <person name="Beck B.J."/>
            <person name="De Vos P."/>
            <person name="Vandamme P."/>
            <person name="Eisen J.A."/>
            <person name="Garrity G."/>
            <person name="Hugenholtz P."/>
            <person name="Kyrpides N.C."/>
        </authorList>
    </citation>
    <scope>NUCLEOTIDE SEQUENCE [LARGE SCALE GENOMIC DNA]</scope>
    <source>
        <strain evidence="3 4">CGMCC 1.10124</strain>
    </source>
</reference>
<dbReference type="EMBL" id="CP034145">
    <property type="protein sequence ID" value="AZH25350.1"/>
    <property type="molecule type" value="Genomic_DNA"/>
</dbReference>
<dbReference type="Pfam" id="PF07883">
    <property type="entry name" value="Cupin_2"/>
    <property type="match status" value="1"/>
</dbReference>
<dbReference type="Gene3D" id="2.60.120.10">
    <property type="entry name" value="Jelly Rolls"/>
    <property type="match status" value="1"/>
</dbReference>
<dbReference type="Proteomes" id="UP000282007">
    <property type="component" value="Chromosome"/>
</dbReference>
<dbReference type="RefSeq" id="WP_121918889.1">
    <property type="nucleotide sequence ID" value="NZ_CP034145.1"/>
</dbReference>
<feature type="domain" description="Cupin type-2" evidence="1">
    <location>
        <begin position="58"/>
        <end position="109"/>
    </location>
</feature>
<protein>
    <submittedName>
        <fullName evidence="2">Cupin domain-containing protein</fullName>
    </submittedName>
</protein>
<dbReference type="Proteomes" id="UP000277326">
    <property type="component" value="Unassembled WGS sequence"/>
</dbReference>
<dbReference type="InterPro" id="IPR013096">
    <property type="entry name" value="Cupin_2"/>
</dbReference>
<evidence type="ECO:0000313" key="5">
    <source>
        <dbReference type="Proteomes" id="UP000282007"/>
    </source>
</evidence>
<evidence type="ECO:0000313" key="2">
    <source>
        <dbReference type="EMBL" id="AZH25350.1"/>
    </source>
</evidence>
<reference evidence="2 5" key="2">
    <citation type="submission" date="2018-07" db="EMBL/GenBank/DDBJ databases">
        <title>Genome sequences of Haloplanus aerogenes JCM 16430T.</title>
        <authorList>
            <person name="Kim Y.B."/>
            <person name="Roh S.W."/>
        </authorList>
    </citation>
    <scope>NUCLEOTIDE SEQUENCE [LARGE SCALE GENOMIC DNA]</scope>
    <source>
        <strain evidence="2 5">JCM 16430</strain>
    </source>
</reference>
<dbReference type="AlphaFoldDB" id="A0A3M0DUZ7"/>
<reference evidence="3" key="3">
    <citation type="submission" date="2018-10" db="EMBL/GenBank/DDBJ databases">
        <authorList>
            <person name="Whitman W."/>
            <person name="Huntemann M."/>
            <person name="Clum A."/>
            <person name="Pillay M."/>
            <person name="Palaniappan K."/>
            <person name="Varghese N."/>
            <person name="Mikhailova N."/>
            <person name="Stamatis D."/>
            <person name="Reddy T."/>
            <person name="Daum C."/>
            <person name="Shapiro N."/>
            <person name="Ivanova N."/>
            <person name="Kyrpides N."/>
            <person name="Woyke T."/>
        </authorList>
    </citation>
    <scope>NUCLEOTIDE SEQUENCE</scope>
    <source>
        <strain evidence="3">CGMCC 1.10124</strain>
    </source>
</reference>
<gene>
    <name evidence="3" type="ORF">ATH50_0130</name>
    <name evidence="2" type="ORF">DU502_08130</name>
</gene>
<keyword evidence="5" id="KW-1185">Reference proteome</keyword>
<accession>A0A3M0DUZ7</accession>
<proteinExistence type="predicted"/>